<evidence type="ECO:0000313" key="4">
    <source>
        <dbReference type="Proteomes" id="UP000649617"/>
    </source>
</evidence>
<reference evidence="3" key="1">
    <citation type="submission" date="2021-02" db="EMBL/GenBank/DDBJ databases">
        <authorList>
            <person name="Dougan E. K."/>
            <person name="Rhodes N."/>
            <person name="Thang M."/>
            <person name="Chan C."/>
        </authorList>
    </citation>
    <scope>NUCLEOTIDE SEQUENCE</scope>
</reference>
<dbReference type="EMBL" id="CAJNIZ010005402">
    <property type="protein sequence ID" value="CAE7241506.1"/>
    <property type="molecule type" value="Genomic_DNA"/>
</dbReference>
<proteinExistence type="predicted"/>
<sequence length="1343" mass="148827">MKRTSHDFKNDLDLGAQGTLDQFYKDKMQAVKVLETEKVFESENPENSRLVMLTLYPWPWRHNDEDINDLALHLVSKSWREEKNVFQMLGPALLFRKAPKPSRGILKSPLGGAPRQDLNLNLFWAAVHHILAPRGLQRPVPKAAPIPKFKAKAIPPGPASLGSIPQSQNLGAAVPKAVLKPKLLASAAKAPAAKHTPKMPPAPKGNNFSLLVDSDSDSDSKSPHVPPKKPEARPPPHLGAQVASAMAVSDTATPAKCAPLETIRPAPSPSSPDELRPALTAEMLVASARATSDPSAPGCLQCLAPSPGVVRRCPALVPPWNAGDMLTQSPIHLLRKLLQEATKFLHHIVLARFKSNDSSKKNPSFVFKVSDRHHNIMEKTGEIRGIYGISGFRMIDGRSQEFVHSAEAFENSRLHEVKDLGRLLDHVLKRNKFYGASQADARVLAIIRNSFSHRPCLRHASRDPNLVHEEVLQATSRFLSILLNLVDMEELEKKQNVETSTVKFYRNILASFKHSISRMRKMQASSLRGESIDVGASLQAWQRKIDSELREGSNSSASVALMGLVGSRFEQTEKLGDGKRAGSGDRAAEESEEDWTVAKKDDNFKKGVDVGIPVYDHKEAVVSVLYDPMAVTNQDLVNTGFDALSLILWDIEYEFGKKDNFQGQCFAKLRCIVIDEDGLCDLSGVLLREAQDPAAEFEKFRDPSMLLEVAATFFEPRSCDRSTLTKAQLSELKKEEHRLQGLRRTCQDLILLCRALSHHAVQADGEQLKAKNAADALAHMSAVAHELREIALASGHVMPGNIEHHMELLEVLETELQKGSNYKKFRRRERQAEYLASQGKALVYMSERLLPLYQNLPEEELAILRAQLERVPDSMKFFAENDSMSSDTASLELGDEMGLLEDADAFLAGKTSCRAIDTMKRALQEFLDKRKPEKSPGLTITADEAEQMLAAVDKADMQTLGERLKQLHLAQLSESAEISARALKKLVKDFRQHYAGTTSQGQLLGHQLELSGSQKKDLAGCEGARVSEPPEDESLNSRTIDHASAAFEQEASVKLAEELQAFARVLGMEPREVWNDFEGLGFAHLTDFQKAVLNKFGWRPDKALGDGNCLFHSVARAVGQDHKTVRRRGIQWLTRNFTKAAAIPERFPDLSEEYLETMARDTEQGDGTILQALAEEYGRRMVVLSNIPAQCWQVLDPEELQHSTPVVVLYTNTPYQNRSCGHYDAVVLLQAELTGPGEASASDAQSVPKANKNKMCADAPSGPALQPAAPSQTWADQLTTPELTAEWVVSATDSKRTGDIFLEEEITGKSLRFFMTEEKLQKLGVKSGPSEVLLWEWEKLKNQ</sequence>
<feature type="region of interest" description="Disordered" evidence="1">
    <location>
        <begin position="575"/>
        <end position="594"/>
    </location>
</feature>
<feature type="compositionally biased region" description="Basic and acidic residues" evidence="1">
    <location>
        <begin position="218"/>
        <end position="234"/>
    </location>
</feature>
<dbReference type="InterPro" id="IPR013761">
    <property type="entry name" value="SAM/pointed_sf"/>
</dbReference>
<dbReference type="InterPro" id="IPR050704">
    <property type="entry name" value="Peptidase_C85-like"/>
</dbReference>
<dbReference type="InterPro" id="IPR003323">
    <property type="entry name" value="OTU_dom"/>
</dbReference>
<dbReference type="CDD" id="cd22744">
    <property type="entry name" value="OTU"/>
    <property type="match status" value="1"/>
</dbReference>
<name>A0A812LAI8_SYMPI</name>
<dbReference type="PROSITE" id="PS50802">
    <property type="entry name" value="OTU"/>
    <property type="match status" value="1"/>
</dbReference>
<evidence type="ECO:0000313" key="3">
    <source>
        <dbReference type="EMBL" id="CAE7241506.1"/>
    </source>
</evidence>
<dbReference type="PANTHER" id="PTHR12419">
    <property type="entry name" value="OTU DOMAIN CONTAINING PROTEIN"/>
    <property type="match status" value="1"/>
</dbReference>
<gene>
    <name evidence="3" type="primary">OTU10</name>
    <name evidence="3" type="ORF">SPIL2461_LOCUS4186</name>
</gene>
<feature type="domain" description="OTU" evidence="2">
    <location>
        <begin position="1098"/>
        <end position="1229"/>
    </location>
</feature>
<feature type="compositionally biased region" description="Basic and acidic residues" evidence="1">
    <location>
        <begin position="575"/>
        <end position="589"/>
    </location>
</feature>
<dbReference type="OrthoDB" id="5987807at2759"/>
<evidence type="ECO:0000259" key="2">
    <source>
        <dbReference type="PROSITE" id="PS50802"/>
    </source>
</evidence>
<accession>A0A812LAI8</accession>
<evidence type="ECO:0000256" key="1">
    <source>
        <dbReference type="SAM" id="MobiDB-lite"/>
    </source>
</evidence>
<dbReference type="SUPFAM" id="SSF54001">
    <property type="entry name" value="Cysteine proteinases"/>
    <property type="match status" value="1"/>
</dbReference>
<dbReference type="Gene3D" id="3.90.70.80">
    <property type="match status" value="1"/>
</dbReference>
<comment type="caution">
    <text evidence="3">The sequence shown here is derived from an EMBL/GenBank/DDBJ whole genome shotgun (WGS) entry which is preliminary data.</text>
</comment>
<feature type="region of interest" description="Disordered" evidence="1">
    <location>
        <begin position="189"/>
        <end position="251"/>
    </location>
</feature>
<organism evidence="3 4">
    <name type="scientific">Symbiodinium pilosum</name>
    <name type="common">Dinoflagellate</name>
    <dbReference type="NCBI Taxonomy" id="2952"/>
    <lineage>
        <taxon>Eukaryota</taxon>
        <taxon>Sar</taxon>
        <taxon>Alveolata</taxon>
        <taxon>Dinophyceae</taxon>
        <taxon>Suessiales</taxon>
        <taxon>Symbiodiniaceae</taxon>
        <taxon>Symbiodinium</taxon>
    </lineage>
</organism>
<dbReference type="GO" id="GO:0004843">
    <property type="term" value="F:cysteine-type deubiquitinase activity"/>
    <property type="evidence" value="ECO:0007669"/>
    <property type="project" value="TreeGrafter"/>
</dbReference>
<dbReference type="InterPro" id="IPR038765">
    <property type="entry name" value="Papain-like_cys_pep_sf"/>
</dbReference>
<dbReference type="GO" id="GO:0016579">
    <property type="term" value="P:protein deubiquitination"/>
    <property type="evidence" value="ECO:0007669"/>
    <property type="project" value="TreeGrafter"/>
</dbReference>
<dbReference type="Gene3D" id="1.10.150.50">
    <property type="entry name" value="Transcription Factor, Ets-1"/>
    <property type="match status" value="1"/>
</dbReference>
<protein>
    <submittedName>
        <fullName evidence="3">OTU10 protein</fullName>
    </submittedName>
</protein>
<keyword evidence="4" id="KW-1185">Reference proteome</keyword>
<dbReference type="Proteomes" id="UP000649617">
    <property type="component" value="Unassembled WGS sequence"/>
</dbReference>